<feature type="domain" description="Myb-like DNA-binding" evidence="2">
    <location>
        <begin position="7"/>
        <end position="54"/>
    </location>
</feature>
<evidence type="ECO:0000259" key="2">
    <source>
        <dbReference type="Pfam" id="PF22980"/>
    </source>
</evidence>
<dbReference type="InterPro" id="IPR054505">
    <property type="entry name" value="Myb_DNA-bind_8"/>
</dbReference>
<reference evidence="3" key="1">
    <citation type="journal article" date="2020" name="Stud. Mycol.">
        <title>101 Dothideomycetes genomes: a test case for predicting lifestyles and emergence of pathogens.</title>
        <authorList>
            <person name="Haridas S."/>
            <person name="Albert R."/>
            <person name="Binder M."/>
            <person name="Bloem J."/>
            <person name="Labutti K."/>
            <person name="Salamov A."/>
            <person name="Andreopoulos B."/>
            <person name="Baker S."/>
            <person name="Barry K."/>
            <person name="Bills G."/>
            <person name="Bluhm B."/>
            <person name="Cannon C."/>
            <person name="Castanera R."/>
            <person name="Culley D."/>
            <person name="Daum C."/>
            <person name="Ezra D."/>
            <person name="Gonzalez J."/>
            <person name="Henrissat B."/>
            <person name="Kuo A."/>
            <person name="Liang C."/>
            <person name="Lipzen A."/>
            <person name="Lutzoni F."/>
            <person name="Magnuson J."/>
            <person name="Mondo S."/>
            <person name="Nolan M."/>
            <person name="Ohm R."/>
            <person name="Pangilinan J."/>
            <person name="Park H.-J."/>
            <person name="Ramirez L."/>
            <person name="Alfaro M."/>
            <person name="Sun H."/>
            <person name="Tritt A."/>
            <person name="Yoshinaga Y."/>
            <person name="Zwiers L.-H."/>
            <person name="Turgeon B."/>
            <person name="Goodwin S."/>
            <person name="Spatafora J."/>
            <person name="Crous P."/>
            <person name="Grigoriev I."/>
        </authorList>
    </citation>
    <scope>NUCLEOTIDE SEQUENCE</scope>
    <source>
        <strain evidence="3">CBS 130266</strain>
    </source>
</reference>
<dbReference type="OrthoDB" id="3944319at2759"/>
<dbReference type="Pfam" id="PF22980">
    <property type="entry name" value="Myb_DNA-bind_8"/>
    <property type="match status" value="1"/>
</dbReference>
<organism evidence="3 4">
    <name type="scientific">Tothia fuscella</name>
    <dbReference type="NCBI Taxonomy" id="1048955"/>
    <lineage>
        <taxon>Eukaryota</taxon>
        <taxon>Fungi</taxon>
        <taxon>Dikarya</taxon>
        <taxon>Ascomycota</taxon>
        <taxon>Pezizomycotina</taxon>
        <taxon>Dothideomycetes</taxon>
        <taxon>Pleosporomycetidae</taxon>
        <taxon>Venturiales</taxon>
        <taxon>Cylindrosympodiaceae</taxon>
        <taxon>Tothia</taxon>
    </lineage>
</organism>
<comment type="caution">
    <text evidence="3">The sequence shown here is derived from an EMBL/GenBank/DDBJ whole genome shotgun (WGS) entry which is preliminary data.</text>
</comment>
<feature type="compositionally biased region" description="Basic and acidic residues" evidence="1">
    <location>
        <begin position="119"/>
        <end position="133"/>
    </location>
</feature>
<gene>
    <name evidence="3" type="ORF">EJ08DRAFT_660892</name>
</gene>
<feature type="compositionally biased region" description="Low complexity" evidence="1">
    <location>
        <begin position="80"/>
        <end position="98"/>
    </location>
</feature>
<accession>A0A9P4NRP9</accession>
<dbReference type="AlphaFoldDB" id="A0A9P4NRP9"/>
<keyword evidence="4" id="KW-1185">Reference proteome</keyword>
<dbReference type="Proteomes" id="UP000800235">
    <property type="component" value="Unassembled WGS sequence"/>
</dbReference>
<feature type="region of interest" description="Disordered" evidence="1">
    <location>
        <begin position="52"/>
        <end position="146"/>
    </location>
</feature>
<evidence type="ECO:0000313" key="3">
    <source>
        <dbReference type="EMBL" id="KAF2430427.1"/>
    </source>
</evidence>
<name>A0A9P4NRP9_9PEZI</name>
<feature type="compositionally biased region" description="Basic and acidic residues" evidence="1">
    <location>
        <begin position="52"/>
        <end position="65"/>
    </location>
</feature>
<evidence type="ECO:0000256" key="1">
    <source>
        <dbReference type="SAM" id="MobiDB-lite"/>
    </source>
</evidence>
<sequence length="146" mass="15771">MAPTSSEETVKFLIACIKNTESRKVDFQKVADQLDIVSKAAAAKRYERILKASEKTASEPTDHADAPATTPKSTKKGTKKSNPAATPKSAKSAKSTPASKKRKITEQSDNEEVMGTSRESTDDAIKMEHEEAPTKSIFGGGEEQEI</sequence>
<proteinExistence type="predicted"/>
<protein>
    <recommendedName>
        <fullName evidence="2">Myb-like DNA-binding domain-containing protein</fullName>
    </recommendedName>
</protein>
<evidence type="ECO:0000313" key="4">
    <source>
        <dbReference type="Proteomes" id="UP000800235"/>
    </source>
</evidence>
<dbReference type="EMBL" id="MU007039">
    <property type="protein sequence ID" value="KAF2430427.1"/>
    <property type="molecule type" value="Genomic_DNA"/>
</dbReference>